<keyword evidence="3 11" id="KW-0732">Signal</keyword>
<dbReference type="Proteomes" id="UP000663828">
    <property type="component" value="Unassembled WGS sequence"/>
</dbReference>
<keyword evidence="5" id="KW-0249">Electron transport</keyword>
<dbReference type="Proteomes" id="UP000663852">
    <property type="component" value="Unassembled WGS sequence"/>
</dbReference>
<name>A0A815FHD9_ADIRI</name>
<evidence type="ECO:0000256" key="6">
    <source>
        <dbReference type="ARBA" id="ARBA00022989"/>
    </source>
</evidence>
<proteinExistence type="predicted"/>
<evidence type="ECO:0000256" key="3">
    <source>
        <dbReference type="ARBA" id="ARBA00022729"/>
    </source>
</evidence>
<evidence type="ECO:0000256" key="7">
    <source>
        <dbReference type="ARBA" id="ARBA00023157"/>
    </source>
</evidence>
<evidence type="ECO:0000256" key="10">
    <source>
        <dbReference type="SAM" id="Phobius"/>
    </source>
</evidence>
<gene>
    <name evidence="13" type="ORF">EDS130_LOCUS6479</name>
    <name evidence="14" type="ORF">XAT740_LOCUS30213</name>
</gene>
<dbReference type="InterPro" id="IPR036249">
    <property type="entry name" value="Thioredoxin-like_sf"/>
</dbReference>
<evidence type="ECO:0000256" key="2">
    <source>
        <dbReference type="ARBA" id="ARBA00022448"/>
    </source>
</evidence>
<keyword evidence="8" id="KW-0676">Redox-active center</keyword>
<dbReference type="OrthoDB" id="7869097at2759"/>
<protein>
    <recommendedName>
        <fullName evidence="12">Thioredoxin domain-containing protein</fullName>
    </recommendedName>
</protein>
<dbReference type="Gene3D" id="3.40.30.10">
    <property type="entry name" value="Glutaredoxin"/>
    <property type="match status" value="1"/>
</dbReference>
<dbReference type="PROSITE" id="PS51352">
    <property type="entry name" value="THIOREDOXIN_2"/>
    <property type="match status" value="1"/>
</dbReference>
<keyword evidence="10" id="KW-0812">Transmembrane</keyword>
<dbReference type="Pfam" id="PF00085">
    <property type="entry name" value="Thioredoxin"/>
    <property type="match status" value="1"/>
</dbReference>
<evidence type="ECO:0000256" key="5">
    <source>
        <dbReference type="ARBA" id="ARBA00022982"/>
    </source>
</evidence>
<feature type="region of interest" description="Disordered" evidence="9">
    <location>
        <begin position="209"/>
        <end position="243"/>
    </location>
</feature>
<dbReference type="PANTHER" id="PTHR46107:SF3">
    <property type="entry name" value="THIOREDOXIN DOMAIN-CONTAINING PROTEIN"/>
    <property type="match status" value="1"/>
</dbReference>
<evidence type="ECO:0000256" key="4">
    <source>
        <dbReference type="ARBA" id="ARBA00022824"/>
    </source>
</evidence>
<keyword evidence="15" id="KW-1185">Reference proteome</keyword>
<dbReference type="GO" id="GO:0015036">
    <property type="term" value="F:disulfide oxidoreductase activity"/>
    <property type="evidence" value="ECO:0007669"/>
    <property type="project" value="TreeGrafter"/>
</dbReference>
<dbReference type="InterPro" id="IPR052454">
    <property type="entry name" value="TMX_domain-containing"/>
</dbReference>
<keyword evidence="4" id="KW-0256">Endoplasmic reticulum</keyword>
<sequence>MFIPTLVVLLLFCPCLNSAEPIELTDKTWKKMLSGHWMVEFYAPWCSACQKFQPVWNDFSTATSSQDLNVASVNIEQYSILSSRFRIAQLPTVFYVRNGVFRKYEGERSLKALKAYINNEEWQNTEPIPSYLAPNGFWMSFTASSANVPELVKDFFTSLQDEYGLPKWVVYPLTCLAVVFVGAGLGTGIVSFLNTLSVIVSKIFKKKSTTPNEKTTDTSLSEADHTDDIENKDQTIRQRRLET</sequence>
<evidence type="ECO:0000313" key="14">
    <source>
        <dbReference type="EMBL" id="CAF1326711.1"/>
    </source>
</evidence>
<comment type="subcellular location">
    <subcellularLocation>
        <location evidence="1">Endoplasmic reticulum membrane</location>
        <topology evidence="1">Single-pass membrane protein</topology>
    </subcellularLocation>
</comment>
<evidence type="ECO:0000313" key="13">
    <source>
        <dbReference type="EMBL" id="CAF0833896.1"/>
    </source>
</evidence>
<feature type="domain" description="Thioredoxin" evidence="12">
    <location>
        <begin position="13"/>
        <end position="122"/>
    </location>
</feature>
<feature type="transmembrane region" description="Helical" evidence="10">
    <location>
        <begin position="169"/>
        <end position="200"/>
    </location>
</feature>
<keyword evidence="6 10" id="KW-1133">Transmembrane helix</keyword>
<evidence type="ECO:0000256" key="11">
    <source>
        <dbReference type="SAM" id="SignalP"/>
    </source>
</evidence>
<keyword evidence="7" id="KW-1015">Disulfide bond</keyword>
<feature type="signal peptide" evidence="11">
    <location>
        <begin position="1"/>
        <end position="19"/>
    </location>
</feature>
<dbReference type="SUPFAM" id="SSF52833">
    <property type="entry name" value="Thioredoxin-like"/>
    <property type="match status" value="1"/>
</dbReference>
<organism evidence="14 15">
    <name type="scientific">Adineta ricciae</name>
    <name type="common">Rotifer</name>
    <dbReference type="NCBI Taxonomy" id="249248"/>
    <lineage>
        <taxon>Eukaryota</taxon>
        <taxon>Metazoa</taxon>
        <taxon>Spiralia</taxon>
        <taxon>Gnathifera</taxon>
        <taxon>Rotifera</taxon>
        <taxon>Eurotatoria</taxon>
        <taxon>Bdelloidea</taxon>
        <taxon>Adinetida</taxon>
        <taxon>Adinetidae</taxon>
        <taxon>Adineta</taxon>
    </lineage>
</organism>
<dbReference type="EMBL" id="CAJNOJ010000019">
    <property type="protein sequence ID" value="CAF0833896.1"/>
    <property type="molecule type" value="Genomic_DNA"/>
</dbReference>
<evidence type="ECO:0000313" key="15">
    <source>
        <dbReference type="Proteomes" id="UP000663828"/>
    </source>
</evidence>
<feature type="chain" id="PRO_5035686614" description="Thioredoxin domain-containing protein" evidence="11">
    <location>
        <begin position="20"/>
        <end position="243"/>
    </location>
</feature>
<evidence type="ECO:0000256" key="8">
    <source>
        <dbReference type="ARBA" id="ARBA00023284"/>
    </source>
</evidence>
<dbReference type="GO" id="GO:0005789">
    <property type="term" value="C:endoplasmic reticulum membrane"/>
    <property type="evidence" value="ECO:0007669"/>
    <property type="project" value="UniProtKB-SubCell"/>
</dbReference>
<evidence type="ECO:0000259" key="12">
    <source>
        <dbReference type="PROSITE" id="PS51352"/>
    </source>
</evidence>
<comment type="caution">
    <text evidence="14">The sequence shown here is derived from an EMBL/GenBank/DDBJ whole genome shotgun (WGS) entry which is preliminary data.</text>
</comment>
<dbReference type="EMBL" id="CAJNOR010002675">
    <property type="protein sequence ID" value="CAF1326711.1"/>
    <property type="molecule type" value="Genomic_DNA"/>
</dbReference>
<dbReference type="AlphaFoldDB" id="A0A815FHD9"/>
<keyword evidence="2" id="KW-0813">Transport</keyword>
<dbReference type="PANTHER" id="PTHR46107">
    <property type="entry name" value="DUMPY: SHORTER THAN WILD-TYPE"/>
    <property type="match status" value="1"/>
</dbReference>
<feature type="compositionally biased region" description="Basic and acidic residues" evidence="9">
    <location>
        <begin position="222"/>
        <end position="243"/>
    </location>
</feature>
<evidence type="ECO:0000256" key="1">
    <source>
        <dbReference type="ARBA" id="ARBA00004389"/>
    </source>
</evidence>
<accession>A0A815FHD9</accession>
<evidence type="ECO:0000256" key="9">
    <source>
        <dbReference type="SAM" id="MobiDB-lite"/>
    </source>
</evidence>
<keyword evidence="10" id="KW-0472">Membrane</keyword>
<dbReference type="InterPro" id="IPR013766">
    <property type="entry name" value="Thioredoxin_domain"/>
</dbReference>
<reference evidence="14" key="1">
    <citation type="submission" date="2021-02" db="EMBL/GenBank/DDBJ databases">
        <authorList>
            <person name="Nowell W R."/>
        </authorList>
    </citation>
    <scope>NUCLEOTIDE SEQUENCE</scope>
</reference>
<feature type="compositionally biased region" description="Polar residues" evidence="9">
    <location>
        <begin position="209"/>
        <end position="221"/>
    </location>
</feature>